<dbReference type="AlphaFoldDB" id="A0A915IBC8"/>
<keyword evidence="1" id="KW-1133">Transmembrane helix</keyword>
<proteinExistence type="predicted"/>
<keyword evidence="1" id="KW-0472">Membrane</keyword>
<keyword evidence="2" id="KW-1185">Reference proteome</keyword>
<feature type="transmembrane region" description="Helical" evidence="1">
    <location>
        <begin position="40"/>
        <end position="60"/>
    </location>
</feature>
<name>A0A915IBC8_ROMCU</name>
<evidence type="ECO:0000313" key="3">
    <source>
        <dbReference type="WBParaSite" id="nRc.2.0.1.t11197-RA"/>
    </source>
</evidence>
<evidence type="ECO:0000256" key="1">
    <source>
        <dbReference type="SAM" id="Phobius"/>
    </source>
</evidence>
<sequence>MAMMIPATHMAITTTAITKKPAMAMTITINPRLPPTPITIAATYSSFCTDIYVLCNLLVASKLKRKMYLKQMTRPIVARSLRNA</sequence>
<organism evidence="2 3">
    <name type="scientific">Romanomermis culicivorax</name>
    <name type="common">Nematode worm</name>
    <dbReference type="NCBI Taxonomy" id="13658"/>
    <lineage>
        <taxon>Eukaryota</taxon>
        <taxon>Metazoa</taxon>
        <taxon>Ecdysozoa</taxon>
        <taxon>Nematoda</taxon>
        <taxon>Enoplea</taxon>
        <taxon>Dorylaimia</taxon>
        <taxon>Mermithida</taxon>
        <taxon>Mermithoidea</taxon>
        <taxon>Mermithidae</taxon>
        <taxon>Romanomermis</taxon>
    </lineage>
</organism>
<keyword evidence="1" id="KW-0812">Transmembrane</keyword>
<protein>
    <submittedName>
        <fullName evidence="3">Uncharacterized protein</fullName>
    </submittedName>
</protein>
<evidence type="ECO:0000313" key="2">
    <source>
        <dbReference type="Proteomes" id="UP000887565"/>
    </source>
</evidence>
<reference evidence="3" key="1">
    <citation type="submission" date="2022-11" db="UniProtKB">
        <authorList>
            <consortium name="WormBaseParasite"/>
        </authorList>
    </citation>
    <scope>IDENTIFICATION</scope>
</reference>
<dbReference type="WBParaSite" id="nRc.2.0.1.t11197-RA">
    <property type="protein sequence ID" value="nRc.2.0.1.t11197-RA"/>
    <property type="gene ID" value="nRc.2.0.1.g11197"/>
</dbReference>
<dbReference type="Proteomes" id="UP000887565">
    <property type="component" value="Unplaced"/>
</dbReference>
<accession>A0A915IBC8</accession>